<dbReference type="PANTHER" id="PTHR14464:SF4">
    <property type="entry name" value="EXONUCLEASE V"/>
    <property type="match status" value="1"/>
</dbReference>
<dbReference type="Proteomes" id="UP001562354">
    <property type="component" value="Unassembled WGS sequence"/>
</dbReference>
<keyword evidence="4" id="KW-0411">Iron-sulfur</keyword>
<comment type="caution">
    <text evidence="8">The sequence shown here is derived from an EMBL/GenBank/DDBJ whole genome shotgun (WGS) entry which is preliminary data.</text>
</comment>
<evidence type="ECO:0000256" key="4">
    <source>
        <dbReference type="ARBA" id="ARBA00022485"/>
    </source>
</evidence>
<proteinExistence type="inferred from homology"/>
<keyword evidence="6" id="KW-0378">Hydrolase</keyword>
<comment type="subunit">
    <text evidence="3">Monomer.</text>
</comment>
<evidence type="ECO:0000313" key="9">
    <source>
        <dbReference type="Proteomes" id="UP001562354"/>
    </source>
</evidence>
<evidence type="ECO:0000256" key="7">
    <source>
        <dbReference type="SAM" id="MobiDB-lite"/>
    </source>
</evidence>
<comment type="cofactor">
    <cofactor evidence="1">
        <name>[4Fe-4S] cluster</name>
        <dbReference type="ChEBI" id="CHEBI:49883"/>
    </cofactor>
</comment>
<evidence type="ECO:0000256" key="1">
    <source>
        <dbReference type="ARBA" id="ARBA00001966"/>
    </source>
</evidence>
<dbReference type="RefSeq" id="XP_069203627.1">
    <property type="nucleotide sequence ID" value="XM_069340158.1"/>
</dbReference>
<evidence type="ECO:0000256" key="6">
    <source>
        <dbReference type="ARBA" id="ARBA00022839"/>
    </source>
</evidence>
<keyword evidence="4" id="KW-0408">Iron</keyword>
<name>A0ABR3PMU2_9PEZI</name>
<feature type="region of interest" description="Disordered" evidence="7">
    <location>
        <begin position="122"/>
        <end position="153"/>
    </location>
</feature>
<keyword evidence="5" id="KW-0540">Nuclease</keyword>
<evidence type="ECO:0008006" key="10">
    <source>
        <dbReference type="Google" id="ProtNLM"/>
    </source>
</evidence>
<sequence>MTDQDPWNDTTTTAAKGDLESNYGSELGPEDEAALSALLSQTESQYGDIRDLASVRRNGAYPLLDGSRVATFDGASEELVDETGVTFTILAFERPSREASVEVEYDPQNRIAFSPRSASADAVLVSPSGDSQTPLEVVPEPEEPDPFDTRSPLERFKSKRPLSVTNIVSPAWCEMQYWYNLTRYGRVRRTKAMKQGSSVHKVMEEQSTTQLPVEGVKSLVKKVLQEELKTAVTEETLSTVVRKVLDKEKRPAVPIDVAAGLIHKVLKKENIAPVSIGIVSEALHKALGEKMRIAVPVEVATKEDAFGLRIWNVIHALRTLRATGLAREIEVWAEVEGEVVNGIIDELSFQCPDDELEARLMEKKERTTAGKRKRTFSVPTNQATLQSLWQNTTAGSDEGGSWLGTLHQARTVYLADIKTRGSVSVPTGDAALRPTVMQLMMYHRMLSLLAANCVPAQKIFERYKLDNAAHFSDSFMAQMSSLDTLSAEERISDFEIEQDAIDEILGHNTLEKLWTLMTSEMARTMPFSKDKSVSPIGDVLRVEYRASRTGTVIGTKTFAYDGPILDAYLQQIMAWWKGQRMPKGVDIEEAFKCRSCEFVERCSWRKDKADQHLKVASKNRLRRQERSSSQV</sequence>
<comment type="similarity">
    <text evidence="2">Belongs to the EXO5 family.</text>
</comment>
<accession>A0ABR3PMU2</accession>
<dbReference type="Pfam" id="PF09810">
    <property type="entry name" value="Exo5"/>
    <property type="match status" value="2"/>
</dbReference>
<organism evidence="8 9">
    <name type="scientific">Neodothiora populina</name>
    <dbReference type="NCBI Taxonomy" id="2781224"/>
    <lineage>
        <taxon>Eukaryota</taxon>
        <taxon>Fungi</taxon>
        <taxon>Dikarya</taxon>
        <taxon>Ascomycota</taxon>
        <taxon>Pezizomycotina</taxon>
        <taxon>Dothideomycetes</taxon>
        <taxon>Dothideomycetidae</taxon>
        <taxon>Dothideales</taxon>
        <taxon>Dothioraceae</taxon>
        <taxon>Neodothiora</taxon>
    </lineage>
</organism>
<keyword evidence="4" id="KW-0004">4Fe-4S</keyword>
<dbReference type="PANTHER" id="PTHR14464">
    <property type="entry name" value="EXONUCLEASE V"/>
    <property type="match status" value="1"/>
</dbReference>
<evidence type="ECO:0000256" key="5">
    <source>
        <dbReference type="ARBA" id="ARBA00022722"/>
    </source>
</evidence>
<dbReference type="EMBL" id="JBFMKM010000003">
    <property type="protein sequence ID" value="KAL1310778.1"/>
    <property type="molecule type" value="Genomic_DNA"/>
</dbReference>
<feature type="region of interest" description="Disordered" evidence="7">
    <location>
        <begin position="1"/>
        <end position="29"/>
    </location>
</feature>
<keyword evidence="6" id="KW-0269">Exonuclease</keyword>
<keyword evidence="9" id="KW-1185">Reference proteome</keyword>
<gene>
    <name evidence="8" type="ORF">AAFC00_001025</name>
</gene>
<evidence type="ECO:0000256" key="2">
    <source>
        <dbReference type="ARBA" id="ARBA00009797"/>
    </source>
</evidence>
<feature type="compositionally biased region" description="Polar residues" evidence="7">
    <location>
        <begin position="1"/>
        <end position="14"/>
    </location>
</feature>
<dbReference type="GeneID" id="95974728"/>
<protein>
    <recommendedName>
        <fullName evidence="10">Exonuclease V</fullName>
    </recommendedName>
</protein>
<evidence type="ECO:0000313" key="8">
    <source>
        <dbReference type="EMBL" id="KAL1310778.1"/>
    </source>
</evidence>
<evidence type="ECO:0000256" key="3">
    <source>
        <dbReference type="ARBA" id="ARBA00011245"/>
    </source>
</evidence>
<keyword evidence="4" id="KW-0479">Metal-binding</keyword>
<reference evidence="8 9" key="1">
    <citation type="submission" date="2024-07" db="EMBL/GenBank/DDBJ databases">
        <title>Draft sequence of the Neodothiora populina.</title>
        <authorList>
            <person name="Drown D.D."/>
            <person name="Schuette U.S."/>
            <person name="Buechlein A.B."/>
            <person name="Rusch D.R."/>
            <person name="Winton L.W."/>
            <person name="Adams G.A."/>
        </authorList>
    </citation>
    <scope>NUCLEOTIDE SEQUENCE [LARGE SCALE GENOMIC DNA]</scope>
    <source>
        <strain evidence="8 9">CPC 39397</strain>
    </source>
</reference>
<dbReference type="InterPro" id="IPR019190">
    <property type="entry name" value="EXOV"/>
</dbReference>